<keyword evidence="1" id="KW-0238">DNA-binding</keyword>
<dbReference type="RefSeq" id="WP_246466244.1">
    <property type="nucleotide sequence ID" value="NZ_BAABEK010000072.1"/>
</dbReference>
<evidence type="ECO:0000313" key="4">
    <source>
        <dbReference type="Proteomes" id="UP000534286"/>
    </source>
</evidence>
<dbReference type="InterPro" id="IPR010095">
    <property type="entry name" value="Cas12f1-like_TNB"/>
</dbReference>
<name>A0A7W7RXI0_9ACTN</name>
<keyword evidence="4" id="KW-1185">Reference proteome</keyword>
<reference evidence="3 4" key="1">
    <citation type="submission" date="2020-08" db="EMBL/GenBank/DDBJ databases">
        <title>Sequencing the genomes of 1000 actinobacteria strains.</title>
        <authorList>
            <person name="Klenk H.-P."/>
        </authorList>
    </citation>
    <scope>NUCLEOTIDE SEQUENCE [LARGE SCALE GENOMIC DNA]</scope>
    <source>
        <strain evidence="3 4">DSM 43023</strain>
    </source>
</reference>
<comment type="caution">
    <text evidence="3">The sequence shown here is derived from an EMBL/GenBank/DDBJ whole genome shotgun (WGS) entry which is preliminary data.</text>
</comment>
<dbReference type="Proteomes" id="UP000534286">
    <property type="component" value="Unassembled WGS sequence"/>
</dbReference>
<feature type="domain" description="Cas12f1-like TNB" evidence="2">
    <location>
        <begin position="11"/>
        <end position="45"/>
    </location>
</feature>
<organism evidence="3 4">
    <name type="scientific">Streptosporangium album</name>
    <dbReference type="NCBI Taxonomy" id="47479"/>
    <lineage>
        <taxon>Bacteria</taxon>
        <taxon>Bacillati</taxon>
        <taxon>Actinomycetota</taxon>
        <taxon>Actinomycetes</taxon>
        <taxon>Streptosporangiales</taxon>
        <taxon>Streptosporangiaceae</taxon>
        <taxon>Streptosporangium</taxon>
    </lineage>
</organism>
<dbReference type="GO" id="GO:0003677">
    <property type="term" value="F:DNA binding"/>
    <property type="evidence" value="ECO:0007669"/>
    <property type="project" value="UniProtKB-KW"/>
</dbReference>
<evidence type="ECO:0000313" key="3">
    <source>
        <dbReference type="EMBL" id="MBB4940000.1"/>
    </source>
</evidence>
<sequence>MTPTRAEGHDRCGHCEKKNRPNRDDFRCARCGFAAPADHNAAISIGRRAVSHASGDAA</sequence>
<evidence type="ECO:0000256" key="1">
    <source>
        <dbReference type="ARBA" id="ARBA00023125"/>
    </source>
</evidence>
<proteinExistence type="predicted"/>
<accession>A0A7W7RXI0</accession>
<dbReference type="EMBL" id="JACHJU010000001">
    <property type="protein sequence ID" value="MBB4940000.1"/>
    <property type="molecule type" value="Genomic_DNA"/>
</dbReference>
<dbReference type="AlphaFoldDB" id="A0A7W7RXI0"/>
<protein>
    <submittedName>
        <fullName evidence="3">Transposase</fullName>
    </submittedName>
</protein>
<dbReference type="Pfam" id="PF07282">
    <property type="entry name" value="Cas12f1-like_TNB"/>
    <property type="match status" value="1"/>
</dbReference>
<gene>
    <name evidence="3" type="ORF">FHR32_004305</name>
</gene>
<evidence type="ECO:0000259" key="2">
    <source>
        <dbReference type="Pfam" id="PF07282"/>
    </source>
</evidence>